<name>A0ABS8YAP9_9BACL</name>
<evidence type="ECO:0000313" key="3">
    <source>
        <dbReference type="Proteomes" id="UP001199916"/>
    </source>
</evidence>
<protein>
    <submittedName>
        <fullName evidence="2">Beta-lactamase family protein</fullName>
    </submittedName>
</protein>
<reference evidence="2 3" key="1">
    <citation type="submission" date="2021-11" db="EMBL/GenBank/DDBJ databases">
        <title>Draft genome sequence of Paenibacillus profundus YoMME, a new Gram-positive bacteria with exoelectrogenic properties.</title>
        <authorList>
            <person name="Hubenova Y."/>
            <person name="Hubenova E."/>
            <person name="Manasiev Y."/>
            <person name="Peykov S."/>
            <person name="Mitov M."/>
        </authorList>
    </citation>
    <scope>NUCLEOTIDE SEQUENCE [LARGE SCALE GENOMIC DNA]</scope>
    <source>
        <strain evidence="2 3">YoMME</strain>
    </source>
</reference>
<feature type="domain" description="Beta-lactamase-related" evidence="1">
    <location>
        <begin position="44"/>
        <end position="319"/>
    </location>
</feature>
<comment type="caution">
    <text evidence="2">The sequence shown here is derived from an EMBL/GenBank/DDBJ whole genome shotgun (WGS) entry which is preliminary data.</text>
</comment>
<evidence type="ECO:0000313" key="2">
    <source>
        <dbReference type="EMBL" id="MCE5168586.1"/>
    </source>
</evidence>
<dbReference type="Proteomes" id="UP001199916">
    <property type="component" value="Unassembled WGS sequence"/>
</dbReference>
<dbReference type="InterPro" id="IPR012338">
    <property type="entry name" value="Beta-lactam/transpept-like"/>
</dbReference>
<dbReference type="EMBL" id="JAJNBZ010000002">
    <property type="protein sequence ID" value="MCE5168586.1"/>
    <property type="molecule type" value="Genomic_DNA"/>
</dbReference>
<dbReference type="Pfam" id="PF00144">
    <property type="entry name" value="Beta-lactamase"/>
    <property type="match status" value="1"/>
</dbReference>
<dbReference type="PANTHER" id="PTHR43283">
    <property type="entry name" value="BETA-LACTAMASE-RELATED"/>
    <property type="match status" value="1"/>
</dbReference>
<dbReference type="RefSeq" id="WP_233695815.1">
    <property type="nucleotide sequence ID" value="NZ_JAJNBZ010000002.1"/>
</dbReference>
<keyword evidence="3" id="KW-1185">Reference proteome</keyword>
<dbReference type="SUPFAM" id="SSF56601">
    <property type="entry name" value="beta-lactamase/transpeptidase-like"/>
    <property type="match status" value="1"/>
</dbReference>
<gene>
    <name evidence="2" type="ORF">LQV63_04570</name>
</gene>
<dbReference type="PANTHER" id="PTHR43283:SF7">
    <property type="entry name" value="BETA-LACTAMASE-RELATED DOMAIN-CONTAINING PROTEIN"/>
    <property type="match status" value="1"/>
</dbReference>
<accession>A0ABS8YAP9</accession>
<dbReference type="InterPro" id="IPR001466">
    <property type="entry name" value="Beta-lactam-related"/>
</dbReference>
<dbReference type="Gene3D" id="3.40.710.10">
    <property type="entry name" value="DD-peptidase/beta-lactamase superfamily"/>
    <property type="match status" value="1"/>
</dbReference>
<proteinExistence type="predicted"/>
<evidence type="ECO:0000259" key="1">
    <source>
        <dbReference type="Pfam" id="PF00144"/>
    </source>
</evidence>
<sequence length="341" mass="38675">MNQISTFRVSSVMPAEVNIDAVKLQTALEQLPKLFPRLYCCLIARHGHIAAEQYYNGGEPERLNDLRSATKSVLSSLIGIAVHRGDMPPPDQPILPYLEEDMPVRSVTDEGWRRLTFRHLLTMTSGLHWQTGNRLGERWIHHFHNSSSWLRFALRLPVQPERHGQFQYRSIDSHLLSVLLTRCTGIRADEYAARHLFRPLGIPQYRWGLSPDGHAAGHIGLHLTGRDMLAFGQLILNEGQCLADSMNEGAPSSTAVIPLEWIRESLQPHVTGLPAFGHYGYQWWVHQVGSHDAACAIGHGGQLIYVIPSHALTVVFASNPRVCRWRHPKRWLEEWLLPSCR</sequence>
<organism evidence="2 3">
    <name type="scientific">Paenibacillus profundus</name>
    <dbReference type="NCBI Taxonomy" id="1173085"/>
    <lineage>
        <taxon>Bacteria</taxon>
        <taxon>Bacillati</taxon>
        <taxon>Bacillota</taxon>
        <taxon>Bacilli</taxon>
        <taxon>Bacillales</taxon>
        <taxon>Paenibacillaceae</taxon>
        <taxon>Paenibacillus</taxon>
    </lineage>
</organism>
<dbReference type="InterPro" id="IPR050789">
    <property type="entry name" value="Diverse_Enzym_Activities"/>
</dbReference>